<dbReference type="GO" id="GO:0012505">
    <property type="term" value="C:endomembrane system"/>
    <property type="evidence" value="ECO:0007669"/>
    <property type="project" value="UniProtKB-SubCell"/>
</dbReference>
<keyword evidence="4 7" id="KW-1133">Transmembrane helix</keyword>
<keyword evidence="2 7" id="KW-0812">Transmembrane</keyword>
<dbReference type="EMBL" id="JAVXUP010000573">
    <property type="protein sequence ID" value="KAK3024950.1"/>
    <property type="molecule type" value="Genomic_DNA"/>
</dbReference>
<feature type="transmembrane region" description="Helical" evidence="7">
    <location>
        <begin position="136"/>
        <end position="157"/>
    </location>
</feature>
<sequence length="175" mass="18969">MAMANKNSGLLVCLLIIVMDIVAGILGIAAEVAQNKVQHLKLWIFECRDPSYEAFKLGMAAVVLLSLAHVIANLLGGCICIWSTEELDKASPNKRLAVGSLILSWIIMVIAFSLLIMGTLANSRSRKSCGISHHRLFSIGGILCFVHGLFSVSYYISSTATLEEEKKINQHVAPA</sequence>
<evidence type="ECO:0000256" key="4">
    <source>
        <dbReference type="ARBA" id="ARBA00022989"/>
    </source>
</evidence>
<feature type="signal peptide" evidence="8">
    <location>
        <begin position="1"/>
        <end position="24"/>
    </location>
</feature>
<comment type="similarity">
    <text evidence="6">Belongs to the DESIGUAL family.</text>
</comment>
<evidence type="ECO:0000256" key="5">
    <source>
        <dbReference type="ARBA" id="ARBA00023136"/>
    </source>
</evidence>
<evidence type="ECO:0000313" key="9">
    <source>
        <dbReference type="EMBL" id="KAK3024950.1"/>
    </source>
</evidence>
<evidence type="ECO:0000256" key="2">
    <source>
        <dbReference type="ARBA" id="ARBA00022692"/>
    </source>
</evidence>
<comment type="subcellular location">
    <subcellularLocation>
        <location evidence="1">Endomembrane system</location>
        <topology evidence="1">Multi-pass membrane protein</topology>
    </subcellularLocation>
</comment>
<gene>
    <name evidence="9" type="ORF">RJ639_042757</name>
</gene>
<evidence type="ECO:0000256" key="8">
    <source>
        <dbReference type="SAM" id="SignalP"/>
    </source>
</evidence>
<proteinExistence type="inferred from homology"/>
<comment type="caution">
    <text evidence="9">The sequence shown here is derived from an EMBL/GenBank/DDBJ whole genome shotgun (WGS) entry which is preliminary data.</text>
</comment>
<evidence type="ECO:0000313" key="10">
    <source>
        <dbReference type="Proteomes" id="UP001188597"/>
    </source>
</evidence>
<accession>A0AA88WMG5</accession>
<dbReference type="InterPro" id="IPR052222">
    <property type="entry name" value="DESIGUAL"/>
</dbReference>
<organism evidence="9 10">
    <name type="scientific">Escallonia herrerae</name>
    <dbReference type="NCBI Taxonomy" id="1293975"/>
    <lineage>
        <taxon>Eukaryota</taxon>
        <taxon>Viridiplantae</taxon>
        <taxon>Streptophyta</taxon>
        <taxon>Embryophyta</taxon>
        <taxon>Tracheophyta</taxon>
        <taxon>Spermatophyta</taxon>
        <taxon>Magnoliopsida</taxon>
        <taxon>eudicotyledons</taxon>
        <taxon>Gunneridae</taxon>
        <taxon>Pentapetalae</taxon>
        <taxon>asterids</taxon>
        <taxon>campanulids</taxon>
        <taxon>Escalloniales</taxon>
        <taxon>Escalloniaceae</taxon>
        <taxon>Escallonia</taxon>
    </lineage>
</organism>
<feature type="transmembrane region" description="Helical" evidence="7">
    <location>
        <begin position="96"/>
        <end position="116"/>
    </location>
</feature>
<keyword evidence="10" id="KW-1185">Reference proteome</keyword>
<dbReference type="AlphaFoldDB" id="A0AA88WMG5"/>
<keyword evidence="3 8" id="KW-0732">Signal</keyword>
<name>A0AA88WMG5_9ASTE</name>
<protein>
    <submittedName>
        <fullName evidence="9">Uncharacterized protein</fullName>
    </submittedName>
</protein>
<dbReference type="Pfam" id="PF06749">
    <property type="entry name" value="DUF1218"/>
    <property type="match status" value="1"/>
</dbReference>
<keyword evidence="5 7" id="KW-0472">Membrane</keyword>
<evidence type="ECO:0000256" key="6">
    <source>
        <dbReference type="ARBA" id="ARBA00029467"/>
    </source>
</evidence>
<dbReference type="InterPro" id="IPR009606">
    <property type="entry name" value="DEAL/Modifying_wall_lignin1/2"/>
</dbReference>
<feature type="chain" id="PRO_5041734097" evidence="8">
    <location>
        <begin position="25"/>
        <end position="175"/>
    </location>
</feature>
<feature type="transmembrane region" description="Helical" evidence="7">
    <location>
        <begin position="54"/>
        <end position="84"/>
    </location>
</feature>
<evidence type="ECO:0000256" key="3">
    <source>
        <dbReference type="ARBA" id="ARBA00022729"/>
    </source>
</evidence>
<evidence type="ECO:0000256" key="1">
    <source>
        <dbReference type="ARBA" id="ARBA00004127"/>
    </source>
</evidence>
<reference evidence="9" key="1">
    <citation type="submission" date="2022-12" db="EMBL/GenBank/DDBJ databases">
        <title>Draft genome assemblies for two species of Escallonia (Escalloniales).</title>
        <authorList>
            <person name="Chanderbali A."/>
            <person name="Dervinis C."/>
            <person name="Anghel I."/>
            <person name="Soltis D."/>
            <person name="Soltis P."/>
            <person name="Zapata F."/>
        </authorList>
    </citation>
    <scope>NUCLEOTIDE SEQUENCE</scope>
    <source>
        <strain evidence="9">UCBG64.0493</strain>
        <tissue evidence="9">Leaf</tissue>
    </source>
</reference>
<dbReference type="Proteomes" id="UP001188597">
    <property type="component" value="Unassembled WGS sequence"/>
</dbReference>
<evidence type="ECO:0000256" key="7">
    <source>
        <dbReference type="SAM" id="Phobius"/>
    </source>
</evidence>
<dbReference type="PANTHER" id="PTHR31769">
    <property type="entry name" value="OS07G0462200 PROTEIN-RELATED"/>
    <property type="match status" value="1"/>
</dbReference>